<sequence>MILKIPKFFVAISASPGMRVLLRWLLKRMSNRCRAGLSAEQEMFRFIGGLIGRRDASERFPRTCVAEERARFYIFQSWRDPFCAVRLALNLAVRREGERLVILFLWI</sequence>
<protein>
    <submittedName>
        <fullName evidence="1">Uncharacterized protein</fullName>
    </submittedName>
</protein>
<dbReference type="Proteomes" id="UP000191933">
    <property type="component" value="Unassembled WGS sequence"/>
</dbReference>
<organism evidence="1 2">
    <name type="scientific">Agrobacterium genomosp. 2 str. CFBP 5494</name>
    <dbReference type="NCBI Taxonomy" id="1183436"/>
    <lineage>
        <taxon>Bacteria</taxon>
        <taxon>Pseudomonadati</taxon>
        <taxon>Pseudomonadota</taxon>
        <taxon>Alphaproteobacteria</taxon>
        <taxon>Hyphomicrobiales</taxon>
        <taxon>Rhizobiaceae</taxon>
        <taxon>Rhizobium/Agrobacterium group</taxon>
        <taxon>Agrobacterium</taxon>
        <taxon>Agrobacterium tumefaciens complex</taxon>
    </lineage>
</organism>
<dbReference type="AlphaFoldDB" id="A0A9W5B3H2"/>
<gene>
    <name evidence="1" type="ORF">AGR2A_Lc150119</name>
</gene>
<accession>A0A9W5B3H2</accession>
<dbReference type="EMBL" id="FBVY01000027">
    <property type="protein sequence ID" value="CUW95453.1"/>
    <property type="molecule type" value="Genomic_DNA"/>
</dbReference>
<comment type="caution">
    <text evidence="1">The sequence shown here is derived from an EMBL/GenBank/DDBJ whole genome shotgun (WGS) entry which is preliminary data.</text>
</comment>
<name>A0A9W5B3H2_9HYPH</name>
<evidence type="ECO:0000313" key="1">
    <source>
        <dbReference type="EMBL" id="CUW95453.1"/>
    </source>
</evidence>
<evidence type="ECO:0000313" key="2">
    <source>
        <dbReference type="Proteomes" id="UP000191933"/>
    </source>
</evidence>
<reference evidence="1 2" key="1">
    <citation type="submission" date="2016-01" db="EMBL/GenBank/DDBJ databases">
        <authorList>
            <person name="Regsiter A."/>
            <person name="william w."/>
        </authorList>
    </citation>
    <scope>NUCLEOTIDE SEQUENCE [LARGE SCALE GENOMIC DNA]</scope>
    <source>
        <strain evidence="1 2">CFBP 5494</strain>
    </source>
</reference>
<keyword evidence="2" id="KW-1185">Reference proteome</keyword>
<proteinExistence type="predicted"/>